<sequence>MRHRIVGKKLGRDDDHRKALLRNLAGQVIDKEEAETTLAKAKYLRPYLERLITRAIKASKADDSVVKYNAVKYLKGKIYPQDSVKKLFDSILPRFMNVPGGYTKVTRTRNRDGDGALMARIEFSKEAGKKSAK</sequence>
<proteinExistence type="inferred from homology"/>
<evidence type="ECO:0000256" key="3">
    <source>
        <dbReference type="ARBA" id="ARBA00023274"/>
    </source>
</evidence>
<accession>A0A1F4VYK7</accession>
<dbReference type="GO" id="GO:0006412">
    <property type="term" value="P:translation"/>
    <property type="evidence" value="ECO:0007669"/>
    <property type="project" value="InterPro"/>
</dbReference>
<comment type="caution">
    <text evidence="7">The sequence shown here is derived from an EMBL/GenBank/DDBJ whole genome shotgun (WGS) entry which is preliminary data.</text>
</comment>
<evidence type="ECO:0000256" key="1">
    <source>
        <dbReference type="ARBA" id="ARBA00008777"/>
    </source>
</evidence>
<evidence type="ECO:0000256" key="6">
    <source>
        <dbReference type="RuleBase" id="RU000661"/>
    </source>
</evidence>
<keyword evidence="2 5" id="KW-0689">Ribosomal protein</keyword>
<gene>
    <name evidence="7" type="ORF">A2264_03150</name>
</gene>
<protein>
    <recommendedName>
        <fullName evidence="4 6">50S ribosomal protein L17</fullName>
    </recommendedName>
</protein>
<name>A0A1F4VYK7_UNCKA</name>
<evidence type="ECO:0000313" key="7">
    <source>
        <dbReference type="EMBL" id="OGC62259.1"/>
    </source>
</evidence>
<dbReference type="AlphaFoldDB" id="A0A1F4VYK7"/>
<organism evidence="7 8">
    <name type="scientific">candidate division WWE3 bacterium RIFOXYA2_FULL_46_9</name>
    <dbReference type="NCBI Taxonomy" id="1802636"/>
    <lineage>
        <taxon>Bacteria</taxon>
        <taxon>Katanobacteria</taxon>
    </lineage>
</organism>
<dbReference type="GO" id="GO:0015934">
    <property type="term" value="C:large ribosomal subunit"/>
    <property type="evidence" value="ECO:0007669"/>
    <property type="project" value="TreeGrafter"/>
</dbReference>
<dbReference type="InterPro" id="IPR000456">
    <property type="entry name" value="Ribosomal_bL17"/>
</dbReference>
<evidence type="ECO:0000256" key="4">
    <source>
        <dbReference type="ARBA" id="ARBA00035494"/>
    </source>
</evidence>
<dbReference type="InterPro" id="IPR036373">
    <property type="entry name" value="Ribosomal_bL17_sf"/>
</dbReference>
<evidence type="ECO:0000256" key="5">
    <source>
        <dbReference type="RuleBase" id="RU000660"/>
    </source>
</evidence>
<dbReference type="SUPFAM" id="SSF64263">
    <property type="entry name" value="Prokaryotic ribosomal protein L17"/>
    <property type="match status" value="1"/>
</dbReference>
<evidence type="ECO:0000313" key="8">
    <source>
        <dbReference type="Proteomes" id="UP000176614"/>
    </source>
</evidence>
<dbReference type="EMBL" id="MEVT01000022">
    <property type="protein sequence ID" value="OGC62259.1"/>
    <property type="molecule type" value="Genomic_DNA"/>
</dbReference>
<dbReference type="PANTHER" id="PTHR14413:SF16">
    <property type="entry name" value="LARGE RIBOSOMAL SUBUNIT PROTEIN BL17M"/>
    <property type="match status" value="1"/>
</dbReference>
<dbReference type="PANTHER" id="PTHR14413">
    <property type="entry name" value="RIBOSOMAL PROTEIN L17"/>
    <property type="match status" value="1"/>
</dbReference>
<dbReference type="Gene3D" id="3.90.1030.10">
    <property type="entry name" value="Ribosomal protein L17"/>
    <property type="match status" value="1"/>
</dbReference>
<keyword evidence="3 5" id="KW-0687">Ribonucleoprotein</keyword>
<dbReference type="NCBIfam" id="TIGR00059">
    <property type="entry name" value="L17"/>
    <property type="match status" value="1"/>
</dbReference>
<dbReference type="GO" id="GO:0003735">
    <property type="term" value="F:structural constituent of ribosome"/>
    <property type="evidence" value="ECO:0007669"/>
    <property type="project" value="InterPro"/>
</dbReference>
<comment type="similarity">
    <text evidence="1 5">Belongs to the bacterial ribosomal protein bL17 family.</text>
</comment>
<dbReference type="Proteomes" id="UP000176614">
    <property type="component" value="Unassembled WGS sequence"/>
</dbReference>
<dbReference type="Pfam" id="PF01196">
    <property type="entry name" value="Ribosomal_L17"/>
    <property type="match status" value="1"/>
</dbReference>
<evidence type="ECO:0000256" key="2">
    <source>
        <dbReference type="ARBA" id="ARBA00022980"/>
    </source>
</evidence>
<reference evidence="7 8" key="1">
    <citation type="journal article" date="2016" name="Nat. Commun.">
        <title>Thousands of microbial genomes shed light on interconnected biogeochemical processes in an aquifer system.</title>
        <authorList>
            <person name="Anantharaman K."/>
            <person name="Brown C.T."/>
            <person name="Hug L.A."/>
            <person name="Sharon I."/>
            <person name="Castelle C.J."/>
            <person name="Probst A.J."/>
            <person name="Thomas B.C."/>
            <person name="Singh A."/>
            <person name="Wilkins M.J."/>
            <person name="Karaoz U."/>
            <person name="Brodie E.L."/>
            <person name="Williams K.H."/>
            <person name="Hubbard S.S."/>
            <person name="Banfield J.F."/>
        </authorList>
    </citation>
    <scope>NUCLEOTIDE SEQUENCE [LARGE SCALE GENOMIC DNA]</scope>
</reference>